<dbReference type="KEGG" id="hbs:IPV69_06345"/>
<keyword evidence="3" id="KW-1185">Reference proteome</keyword>
<dbReference type="AlphaFoldDB" id="A0A7M2X4J1"/>
<dbReference type="Proteomes" id="UP000593765">
    <property type="component" value="Chromosome"/>
</dbReference>
<keyword evidence="1" id="KW-0472">Membrane</keyword>
<proteinExistence type="predicted"/>
<name>A0A7M2X4J1_9BACT</name>
<feature type="transmembrane region" description="Helical" evidence="1">
    <location>
        <begin position="40"/>
        <end position="57"/>
    </location>
</feature>
<accession>A0A7M2X4J1</accession>
<reference evidence="2 3" key="1">
    <citation type="submission" date="2020-10" db="EMBL/GenBank/DDBJ databases">
        <title>Wide distribution of Phycisphaera-like planctomycetes from WD2101 soil group in peatlands and genome analysis of the first cultivated representative.</title>
        <authorList>
            <person name="Dedysh S.N."/>
            <person name="Beletsky A.V."/>
            <person name="Ivanova A."/>
            <person name="Kulichevskaya I.S."/>
            <person name="Suzina N.E."/>
            <person name="Philippov D.A."/>
            <person name="Rakitin A.L."/>
            <person name="Mardanov A.V."/>
            <person name="Ravin N.V."/>
        </authorList>
    </citation>
    <scope>NUCLEOTIDE SEQUENCE [LARGE SCALE GENOMIC DNA]</scope>
    <source>
        <strain evidence="2 3">M1803</strain>
    </source>
</reference>
<gene>
    <name evidence="2" type="ORF">IPV69_06345</name>
</gene>
<sequence length="167" mass="17904">MTPFSKPCGPAHAGNAARAASPLSATALRPRRHGLTITEVVAGLVLMTTVLSAVFIARGRFLQQWADADRQLQATHAVDTLIGQWLAGPPDRIPMNGEGVLGGVESCRWTTRRIIDPAAQGLGVKTVRLEVHRTADNVTARADRFVLAVEFVLPDEYGSAAARREAD</sequence>
<organism evidence="2 3">
    <name type="scientific">Humisphaera borealis</name>
    <dbReference type="NCBI Taxonomy" id="2807512"/>
    <lineage>
        <taxon>Bacteria</taxon>
        <taxon>Pseudomonadati</taxon>
        <taxon>Planctomycetota</taxon>
        <taxon>Phycisphaerae</taxon>
        <taxon>Tepidisphaerales</taxon>
        <taxon>Tepidisphaeraceae</taxon>
        <taxon>Humisphaera</taxon>
    </lineage>
</organism>
<protein>
    <recommendedName>
        <fullName evidence="4">Type II secretion system protein</fullName>
    </recommendedName>
</protein>
<keyword evidence="1" id="KW-0812">Transmembrane</keyword>
<evidence type="ECO:0000313" key="2">
    <source>
        <dbReference type="EMBL" id="QOV92575.1"/>
    </source>
</evidence>
<evidence type="ECO:0000256" key="1">
    <source>
        <dbReference type="SAM" id="Phobius"/>
    </source>
</evidence>
<evidence type="ECO:0008006" key="4">
    <source>
        <dbReference type="Google" id="ProtNLM"/>
    </source>
</evidence>
<evidence type="ECO:0000313" key="3">
    <source>
        <dbReference type="Proteomes" id="UP000593765"/>
    </source>
</evidence>
<keyword evidence="1" id="KW-1133">Transmembrane helix</keyword>
<dbReference type="RefSeq" id="WP_206295675.1">
    <property type="nucleotide sequence ID" value="NZ_CP063458.1"/>
</dbReference>
<dbReference type="EMBL" id="CP063458">
    <property type="protein sequence ID" value="QOV92575.1"/>
    <property type="molecule type" value="Genomic_DNA"/>
</dbReference>